<dbReference type="OrthoDB" id="7550377at2"/>
<protein>
    <submittedName>
        <fullName evidence="1">Uncharacterized protein</fullName>
    </submittedName>
</protein>
<name>A1ZW89_MICM2</name>
<dbReference type="RefSeq" id="WP_002702978.1">
    <property type="nucleotide sequence ID" value="NZ_AAWS01000050.1"/>
</dbReference>
<comment type="caution">
    <text evidence="1">The sequence shown here is derived from an EMBL/GenBank/DDBJ whole genome shotgun (WGS) entry which is preliminary data.</text>
</comment>
<accession>A1ZW89</accession>
<organism evidence="1 2">
    <name type="scientific">Microscilla marina ATCC 23134</name>
    <dbReference type="NCBI Taxonomy" id="313606"/>
    <lineage>
        <taxon>Bacteria</taxon>
        <taxon>Pseudomonadati</taxon>
        <taxon>Bacteroidota</taxon>
        <taxon>Cytophagia</taxon>
        <taxon>Cytophagales</taxon>
        <taxon>Microscillaceae</taxon>
        <taxon>Microscilla</taxon>
    </lineage>
</organism>
<reference evidence="1 2" key="1">
    <citation type="submission" date="2007-01" db="EMBL/GenBank/DDBJ databases">
        <authorList>
            <person name="Haygood M."/>
            <person name="Podell S."/>
            <person name="Anderson C."/>
            <person name="Hopkinson B."/>
            <person name="Roe K."/>
            <person name="Barbeau K."/>
            <person name="Gaasterland T."/>
            <person name="Ferriera S."/>
            <person name="Johnson J."/>
            <person name="Kravitz S."/>
            <person name="Beeson K."/>
            <person name="Sutton G."/>
            <person name="Rogers Y.-H."/>
            <person name="Friedman R."/>
            <person name="Frazier M."/>
            <person name="Venter J.C."/>
        </authorList>
    </citation>
    <scope>NUCLEOTIDE SEQUENCE [LARGE SCALE GENOMIC DNA]</scope>
    <source>
        <strain evidence="1 2">ATCC 23134</strain>
    </source>
</reference>
<proteinExistence type="predicted"/>
<sequence length="308" mass="34504">MRKKSYTLLTTLFLLSITVFPVLAQHKLRVGTKKMAITNIYFKKGEKMIIVVTGSWTFKKPMAKVDYHGHSALGAINQYGNLGALLGQIGEGDPFIVQSGGSLIAKNDGRLKLFANITDTYMSARSAGVIHVTIRGGKKMSSAALEKLAGWDYNKLNTANGVPGMRAVEKEMVLLLNKARINPPKFAREYLMDKKMRNPVARELYTKLLETKPMEPLKADEVLLMPAKRMAVAFGTKGLDKIKGTPKFATTLGFGKSTSLDIVLDLLLDQDIPERTRRKQILNPEYKSFGVGFHPHTKYRYIWVMMYK</sequence>
<dbReference type="Proteomes" id="UP000004095">
    <property type="component" value="Unassembled WGS sequence"/>
</dbReference>
<dbReference type="eggNOG" id="COG2340">
    <property type="taxonomic scope" value="Bacteria"/>
</dbReference>
<dbReference type="AlphaFoldDB" id="A1ZW89"/>
<keyword evidence="2" id="KW-1185">Reference proteome</keyword>
<dbReference type="Gene3D" id="2.60.120.430">
    <property type="entry name" value="Galactose-binding lectin"/>
    <property type="match status" value="1"/>
</dbReference>
<dbReference type="EMBL" id="AAWS01000050">
    <property type="protein sequence ID" value="EAY25327.1"/>
    <property type="molecule type" value="Genomic_DNA"/>
</dbReference>
<evidence type="ECO:0000313" key="1">
    <source>
        <dbReference type="EMBL" id="EAY25327.1"/>
    </source>
</evidence>
<gene>
    <name evidence="1" type="ORF">M23134_04508</name>
</gene>
<evidence type="ECO:0000313" key="2">
    <source>
        <dbReference type="Proteomes" id="UP000004095"/>
    </source>
</evidence>